<keyword evidence="2" id="KW-1185">Reference proteome</keyword>
<evidence type="ECO:0000313" key="1">
    <source>
        <dbReference type="EMBL" id="RPD67522.1"/>
    </source>
</evidence>
<dbReference type="STRING" id="1328759.A0A5C2SUJ5"/>
<organism evidence="1 2">
    <name type="scientific">Lentinus tigrinus ALCF2SS1-6</name>
    <dbReference type="NCBI Taxonomy" id="1328759"/>
    <lineage>
        <taxon>Eukaryota</taxon>
        <taxon>Fungi</taxon>
        <taxon>Dikarya</taxon>
        <taxon>Basidiomycota</taxon>
        <taxon>Agaricomycotina</taxon>
        <taxon>Agaricomycetes</taxon>
        <taxon>Polyporales</taxon>
        <taxon>Polyporaceae</taxon>
        <taxon>Lentinus</taxon>
    </lineage>
</organism>
<accession>A0A5C2SUJ5</accession>
<name>A0A5C2SUJ5_9APHY</name>
<sequence length="388" mass="43190">MSSPPPSTGKLKAKPLDDLLLPLLDFTHLDTQSAISTRFSQIADVLLHQYRIQITTYSVVEQLELLEIEFYLYKYGCHEDPFTHASPEQSQAGRWYFHRPPSRSNELGTPTTFTSGYRGGTRKGLDITIGQPVPTATRTSKYFLAANSSNYKTSPLTSSSETEGILRGGILLRSVRRTSDAKVISGPSLLVDEILRLSNSSKISDLVADVWKDDISVFPLPSSRRSTMRLVRIPPVGNAAAAPRIYRSPRIGLDISHSSISPANVLTHPRVHYVGQSYRFFAHPQLLTANGLAQTFLGVYDMEAPQYHPYHAELLAELERLTGWKVARVKKCFAEYMAGLEGSFDKGKSEEVVLRQWMGKKGKEAGASMAGWLRMMGTLRRVLKMAAK</sequence>
<protein>
    <submittedName>
        <fullName evidence="1">Uncharacterized protein</fullName>
    </submittedName>
</protein>
<proteinExistence type="predicted"/>
<dbReference type="EMBL" id="ML122250">
    <property type="protein sequence ID" value="RPD67522.1"/>
    <property type="molecule type" value="Genomic_DNA"/>
</dbReference>
<reference evidence="1" key="1">
    <citation type="journal article" date="2018" name="Genome Biol. Evol.">
        <title>Genomics and development of Lentinus tigrinus, a white-rot wood-decaying mushroom with dimorphic fruiting bodies.</title>
        <authorList>
            <person name="Wu B."/>
            <person name="Xu Z."/>
            <person name="Knudson A."/>
            <person name="Carlson A."/>
            <person name="Chen N."/>
            <person name="Kovaka S."/>
            <person name="LaButti K."/>
            <person name="Lipzen A."/>
            <person name="Pennachio C."/>
            <person name="Riley R."/>
            <person name="Schakwitz W."/>
            <person name="Umezawa K."/>
            <person name="Ohm R.A."/>
            <person name="Grigoriev I.V."/>
            <person name="Nagy L.G."/>
            <person name="Gibbons J."/>
            <person name="Hibbett D."/>
        </authorList>
    </citation>
    <scope>NUCLEOTIDE SEQUENCE [LARGE SCALE GENOMIC DNA]</scope>
    <source>
        <strain evidence="1">ALCF2SS1-6</strain>
    </source>
</reference>
<dbReference type="AlphaFoldDB" id="A0A5C2SUJ5"/>
<gene>
    <name evidence="1" type="ORF">L227DRAFT_582749</name>
</gene>
<dbReference type="OrthoDB" id="16851at2759"/>
<dbReference type="Proteomes" id="UP000313359">
    <property type="component" value="Unassembled WGS sequence"/>
</dbReference>
<evidence type="ECO:0000313" key="2">
    <source>
        <dbReference type="Proteomes" id="UP000313359"/>
    </source>
</evidence>